<reference evidence="13 14" key="1">
    <citation type="submission" date="2013-06" db="EMBL/GenBank/DDBJ databases">
        <title>Whole genome shotgun sequence of Bacillus selenatarsenatis SF-1.</title>
        <authorList>
            <person name="Kuroda M."/>
            <person name="Sei K."/>
            <person name="Yamashita M."/>
            <person name="Ike M."/>
        </authorList>
    </citation>
    <scope>NUCLEOTIDE SEQUENCE [LARGE SCALE GENOMIC DNA]</scope>
    <source>
        <strain evidence="13 14">SF-1</strain>
    </source>
</reference>
<dbReference type="InterPro" id="IPR045865">
    <property type="entry name" value="ACT-like_dom_sf"/>
</dbReference>
<dbReference type="PIRSF" id="PIRSF001500">
    <property type="entry name" value="Chor_mut_pdt_Ppr"/>
    <property type="match status" value="1"/>
</dbReference>
<feature type="domain" description="ACT" evidence="12">
    <location>
        <begin position="218"/>
        <end position="295"/>
    </location>
</feature>
<gene>
    <name evidence="10" type="primary">pheA</name>
    <name evidence="13" type="ORF">SAMD00020551_0164</name>
</gene>
<dbReference type="UniPathway" id="UPA00121">
    <property type="reaction ID" value="UER00345"/>
</dbReference>
<dbReference type="EMBL" id="BASE01000005">
    <property type="protein sequence ID" value="GAM12045.1"/>
    <property type="molecule type" value="Genomic_DNA"/>
</dbReference>
<dbReference type="FunFam" id="3.30.70.260:FF:000012">
    <property type="entry name" value="Prephenate dehydratase"/>
    <property type="match status" value="1"/>
</dbReference>
<dbReference type="SUPFAM" id="SSF55021">
    <property type="entry name" value="ACT-like"/>
    <property type="match status" value="1"/>
</dbReference>
<comment type="caution">
    <text evidence="13">The sequence shown here is derived from an EMBL/GenBank/DDBJ whole genome shotgun (WGS) entry which is preliminary data.</text>
</comment>
<comment type="pathway">
    <text evidence="1 10">Amino-acid biosynthesis; L-phenylalanine biosynthesis; phenylpyruvate from prephenate: step 1/1.</text>
</comment>
<dbReference type="EC" id="4.2.1.51" evidence="2 10"/>
<evidence type="ECO:0000256" key="10">
    <source>
        <dbReference type="RuleBase" id="RU361254"/>
    </source>
</evidence>
<evidence type="ECO:0000256" key="3">
    <source>
        <dbReference type="ARBA" id="ARBA00021872"/>
    </source>
</evidence>
<accession>A0A0A8WWL5</accession>
<dbReference type="GO" id="GO:0004664">
    <property type="term" value="F:prephenate dehydratase activity"/>
    <property type="evidence" value="ECO:0007669"/>
    <property type="project" value="UniProtKB-UniRule"/>
</dbReference>
<evidence type="ECO:0000256" key="6">
    <source>
        <dbReference type="ARBA" id="ARBA00023222"/>
    </source>
</evidence>
<sequence length="299" mass="33202">MKYWVQELNESALLQGEIGLIIGFLGPEATFTDYAARQLFKEAKRIPFVSIPECMDAASAGEIDAAIVPLENSIEGSVNVTIDYLVHETDLQIVGEAVVPIRQHLLVHRDNIEKWREAELICSHPHALAQCHKFLHKEFKGIPLEHMSSTAAAAKYVQNHPGRNIVAIANSLAAEEYGLVTVEQNVHDYSYNHTVFAVLAKEDHEIFMAPTEESKTSLMITLPSDRAGALHQVLSAFSWRKLNLSKIESRPMKTGLGKYFFIIDINLKMDDVLIPGAIAELEALGCTVKLLGSYSSHKI</sequence>
<keyword evidence="5 10" id="KW-0057">Aromatic amino acid biosynthesis</keyword>
<dbReference type="SUPFAM" id="SSF53850">
    <property type="entry name" value="Periplasmic binding protein-like II"/>
    <property type="match status" value="1"/>
</dbReference>
<evidence type="ECO:0000256" key="2">
    <source>
        <dbReference type="ARBA" id="ARBA00013147"/>
    </source>
</evidence>
<evidence type="ECO:0000256" key="1">
    <source>
        <dbReference type="ARBA" id="ARBA00004741"/>
    </source>
</evidence>
<dbReference type="FunFam" id="3.40.190.10:FF:000064">
    <property type="entry name" value="Prephenate dehydratase"/>
    <property type="match status" value="1"/>
</dbReference>
<keyword evidence="14" id="KW-1185">Reference proteome</keyword>
<keyword evidence="6 10" id="KW-0584">Phenylalanine biosynthesis</keyword>
<dbReference type="InterPro" id="IPR001086">
    <property type="entry name" value="Preph_deHydtase"/>
</dbReference>
<dbReference type="InterPro" id="IPR018528">
    <property type="entry name" value="Preph_deHydtase_CS"/>
</dbReference>
<dbReference type="GO" id="GO:0009094">
    <property type="term" value="P:L-phenylalanine biosynthetic process"/>
    <property type="evidence" value="ECO:0007669"/>
    <property type="project" value="UniProtKB-UniPathway"/>
</dbReference>
<dbReference type="STRING" id="1321606.SAMD00020551_0164"/>
<dbReference type="CDD" id="cd04905">
    <property type="entry name" value="ACT_CM-PDT"/>
    <property type="match status" value="1"/>
</dbReference>
<evidence type="ECO:0000313" key="14">
    <source>
        <dbReference type="Proteomes" id="UP000031014"/>
    </source>
</evidence>
<protein>
    <recommendedName>
        <fullName evidence="3 10">Prephenate dehydratase</fullName>
        <shortName evidence="10">PDT</shortName>
        <ecNumber evidence="2 10">4.2.1.51</ecNumber>
    </recommendedName>
</protein>
<organism evidence="13 14">
    <name type="scientific">Mesobacillus selenatarsenatis (strain DSM 18680 / JCM 14380 / FERM P-15431 / SF-1)</name>
    <dbReference type="NCBI Taxonomy" id="1321606"/>
    <lineage>
        <taxon>Bacteria</taxon>
        <taxon>Bacillati</taxon>
        <taxon>Bacillota</taxon>
        <taxon>Bacilli</taxon>
        <taxon>Bacillales</taxon>
        <taxon>Bacillaceae</taxon>
        <taxon>Mesobacillus</taxon>
    </lineage>
</organism>
<evidence type="ECO:0000313" key="13">
    <source>
        <dbReference type="EMBL" id="GAM12045.1"/>
    </source>
</evidence>
<evidence type="ECO:0000259" key="12">
    <source>
        <dbReference type="PROSITE" id="PS51671"/>
    </source>
</evidence>
<keyword evidence="4 10" id="KW-0028">Amino-acid biosynthesis</keyword>
<feature type="domain" description="Prephenate dehydratase" evidence="11">
    <location>
        <begin position="21"/>
        <end position="201"/>
    </location>
</feature>
<feature type="site" description="Essential for prephenate dehydratase activity" evidence="9">
    <location>
        <position position="194"/>
    </location>
</feature>
<dbReference type="Pfam" id="PF01842">
    <property type="entry name" value="ACT"/>
    <property type="match status" value="1"/>
</dbReference>
<dbReference type="InterPro" id="IPR008242">
    <property type="entry name" value="Chor_mutase/pphenate_deHydtase"/>
</dbReference>
<dbReference type="Pfam" id="PF00800">
    <property type="entry name" value="PDT"/>
    <property type="match status" value="1"/>
</dbReference>
<evidence type="ECO:0000256" key="9">
    <source>
        <dbReference type="PIRSR" id="PIRSR001500-2"/>
    </source>
</evidence>
<evidence type="ECO:0000256" key="8">
    <source>
        <dbReference type="ARBA" id="ARBA00047848"/>
    </source>
</evidence>
<dbReference type="AlphaFoldDB" id="A0A0A8WWL5"/>
<evidence type="ECO:0000256" key="5">
    <source>
        <dbReference type="ARBA" id="ARBA00023141"/>
    </source>
</evidence>
<dbReference type="Proteomes" id="UP000031014">
    <property type="component" value="Unassembled WGS sequence"/>
</dbReference>
<dbReference type="CDD" id="cd13633">
    <property type="entry name" value="PBP2_Sa-PDT_like"/>
    <property type="match status" value="1"/>
</dbReference>
<dbReference type="Gene3D" id="3.40.190.10">
    <property type="entry name" value="Periplasmic binding protein-like II"/>
    <property type="match status" value="2"/>
</dbReference>
<name>A0A0A8WWL5_MESS1</name>
<dbReference type="PROSITE" id="PS51171">
    <property type="entry name" value="PREPHENATE_DEHYDR_3"/>
    <property type="match status" value="1"/>
</dbReference>
<dbReference type="NCBIfam" id="NF008865">
    <property type="entry name" value="PRK11898.1"/>
    <property type="match status" value="1"/>
</dbReference>
<dbReference type="PROSITE" id="PS00858">
    <property type="entry name" value="PREPHENATE_DEHYDR_2"/>
    <property type="match status" value="1"/>
</dbReference>
<dbReference type="PROSITE" id="PS51671">
    <property type="entry name" value="ACT"/>
    <property type="match status" value="1"/>
</dbReference>
<dbReference type="InterPro" id="IPR002912">
    <property type="entry name" value="ACT_dom"/>
</dbReference>
<dbReference type="GO" id="GO:0005737">
    <property type="term" value="C:cytoplasm"/>
    <property type="evidence" value="ECO:0007669"/>
    <property type="project" value="TreeGrafter"/>
</dbReference>
<dbReference type="PANTHER" id="PTHR21022:SF19">
    <property type="entry name" value="PREPHENATE DEHYDRATASE-RELATED"/>
    <property type="match status" value="1"/>
</dbReference>
<dbReference type="PANTHER" id="PTHR21022">
    <property type="entry name" value="PREPHENATE DEHYDRATASE P PROTEIN"/>
    <property type="match status" value="1"/>
</dbReference>
<proteinExistence type="predicted"/>
<evidence type="ECO:0000256" key="7">
    <source>
        <dbReference type="ARBA" id="ARBA00023239"/>
    </source>
</evidence>
<keyword evidence="7 10" id="KW-0456">Lyase</keyword>
<evidence type="ECO:0000256" key="4">
    <source>
        <dbReference type="ARBA" id="ARBA00022605"/>
    </source>
</evidence>
<dbReference type="Gene3D" id="3.30.70.260">
    <property type="match status" value="1"/>
</dbReference>
<comment type="catalytic activity">
    <reaction evidence="8 10">
        <text>prephenate + H(+) = 3-phenylpyruvate + CO2 + H2O</text>
        <dbReference type="Rhea" id="RHEA:21648"/>
        <dbReference type="ChEBI" id="CHEBI:15377"/>
        <dbReference type="ChEBI" id="CHEBI:15378"/>
        <dbReference type="ChEBI" id="CHEBI:16526"/>
        <dbReference type="ChEBI" id="CHEBI:18005"/>
        <dbReference type="ChEBI" id="CHEBI:29934"/>
        <dbReference type="EC" id="4.2.1.51"/>
    </reaction>
</comment>
<evidence type="ECO:0000259" key="11">
    <source>
        <dbReference type="PROSITE" id="PS51171"/>
    </source>
</evidence>